<name>A0AAV7W5J9_PLEWA</name>
<dbReference type="AlphaFoldDB" id="A0AAV7W5J9"/>
<accession>A0AAV7W5J9</accession>
<evidence type="ECO:0000256" key="1">
    <source>
        <dbReference type="SAM" id="MobiDB-lite"/>
    </source>
</evidence>
<evidence type="ECO:0000313" key="2">
    <source>
        <dbReference type="EMBL" id="KAJ1207585.1"/>
    </source>
</evidence>
<sequence length="185" mass="18817">MPSNRSSAGKRKGRDSELSQLLKMVLEKLGNNDTDSSDAASDNEVNGANTSRPRWSHVAPRAAFPPVKRRNKGKAPALQSSTKVVSVPEQVVVPEIPVPSVSGPSEHQGLSDGTITSPGLGVVEVLANIRKSLASPAPLTGPGVPPSPLPGIPTPATLAIAPDTSVTPSVGAGPRSNHPSLAGGV</sequence>
<protein>
    <submittedName>
        <fullName evidence="2">Uncharacterized protein</fullName>
    </submittedName>
</protein>
<feature type="compositionally biased region" description="Polar residues" evidence="1">
    <location>
        <begin position="44"/>
        <end position="53"/>
    </location>
</feature>
<dbReference type="Proteomes" id="UP001066276">
    <property type="component" value="Chromosome 1_2"/>
</dbReference>
<keyword evidence="3" id="KW-1185">Reference proteome</keyword>
<gene>
    <name evidence="2" type="ORF">NDU88_002976</name>
</gene>
<reference evidence="2" key="1">
    <citation type="journal article" date="2022" name="bioRxiv">
        <title>Sequencing and chromosome-scale assembly of the giantPleurodeles waltlgenome.</title>
        <authorList>
            <person name="Brown T."/>
            <person name="Elewa A."/>
            <person name="Iarovenko S."/>
            <person name="Subramanian E."/>
            <person name="Araus A.J."/>
            <person name="Petzold A."/>
            <person name="Susuki M."/>
            <person name="Suzuki K.-i.T."/>
            <person name="Hayashi T."/>
            <person name="Toyoda A."/>
            <person name="Oliveira C."/>
            <person name="Osipova E."/>
            <person name="Leigh N.D."/>
            <person name="Simon A."/>
            <person name="Yun M.H."/>
        </authorList>
    </citation>
    <scope>NUCLEOTIDE SEQUENCE</scope>
    <source>
        <strain evidence="2">20211129_DDA</strain>
        <tissue evidence="2">Liver</tissue>
    </source>
</reference>
<proteinExistence type="predicted"/>
<dbReference type="EMBL" id="JANPWB010000002">
    <property type="protein sequence ID" value="KAJ1207585.1"/>
    <property type="molecule type" value="Genomic_DNA"/>
</dbReference>
<organism evidence="2 3">
    <name type="scientific">Pleurodeles waltl</name>
    <name type="common">Iberian ribbed newt</name>
    <dbReference type="NCBI Taxonomy" id="8319"/>
    <lineage>
        <taxon>Eukaryota</taxon>
        <taxon>Metazoa</taxon>
        <taxon>Chordata</taxon>
        <taxon>Craniata</taxon>
        <taxon>Vertebrata</taxon>
        <taxon>Euteleostomi</taxon>
        <taxon>Amphibia</taxon>
        <taxon>Batrachia</taxon>
        <taxon>Caudata</taxon>
        <taxon>Salamandroidea</taxon>
        <taxon>Salamandridae</taxon>
        <taxon>Pleurodelinae</taxon>
        <taxon>Pleurodeles</taxon>
    </lineage>
</organism>
<feature type="compositionally biased region" description="Pro residues" evidence="1">
    <location>
        <begin position="143"/>
        <end position="153"/>
    </location>
</feature>
<feature type="compositionally biased region" description="Low complexity" evidence="1">
    <location>
        <begin position="31"/>
        <end position="43"/>
    </location>
</feature>
<feature type="region of interest" description="Disordered" evidence="1">
    <location>
        <begin position="1"/>
        <end position="85"/>
    </location>
</feature>
<comment type="caution">
    <text evidence="2">The sequence shown here is derived from an EMBL/GenBank/DDBJ whole genome shotgun (WGS) entry which is preliminary data.</text>
</comment>
<evidence type="ECO:0000313" key="3">
    <source>
        <dbReference type="Proteomes" id="UP001066276"/>
    </source>
</evidence>
<feature type="region of interest" description="Disordered" evidence="1">
    <location>
        <begin position="136"/>
        <end position="185"/>
    </location>
</feature>